<dbReference type="SUPFAM" id="SSF48350">
    <property type="entry name" value="GTPase activation domain, GAP"/>
    <property type="match status" value="1"/>
</dbReference>
<dbReference type="SMART" id="SM00324">
    <property type="entry name" value="RhoGAP"/>
    <property type="match status" value="1"/>
</dbReference>
<dbReference type="GO" id="GO:0005737">
    <property type="term" value="C:cytoplasm"/>
    <property type="evidence" value="ECO:0007669"/>
    <property type="project" value="TreeGrafter"/>
</dbReference>
<dbReference type="VEuPathDB" id="PiroplasmaDB:BBBOND_0206640"/>
<dbReference type="AlphaFoldDB" id="A0A061D434"/>
<evidence type="ECO:0000259" key="2">
    <source>
        <dbReference type="SMART" id="SM00324"/>
    </source>
</evidence>
<feature type="domain" description="Rho-GAP" evidence="2">
    <location>
        <begin position="221"/>
        <end position="394"/>
    </location>
</feature>
<proteinExistence type="predicted"/>
<dbReference type="PANTHER" id="PTHR45808:SF2">
    <property type="entry name" value="RHO GTPASE-ACTIVATING PROTEIN 68F"/>
    <property type="match status" value="1"/>
</dbReference>
<feature type="compositionally biased region" description="Basic and acidic residues" evidence="1">
    <location>
        <begin position="441"/>
        <end position="456"/>
    </location>
</feature>
<dbReference type="GO" id="GO:0005096">
    <property type="term" value="F:GTPase activator activity"/>
    <property type="evidence" value="ECO:0007669"/>
    <property type="project" value="TreeGrafter"/>
</dbReference>
<dbReference type="InterPro" id="IPR036865">
    <property type="entry name" value="CRAL-TRIO_dom_sf"/>
</dbReference>
<dbReference type="OrthoDB" id="19923at2759"/>
<protein>
    <submittedName>
        <fullName evidence="3">RhoGAP domain containing protein, putative</fullName>
    </submittedName>
</protein>
<dbReference type="Gene3D" id="3.40.525.10">
    <property type="entry name" value="CRAL-TRIO lipid binding domain"/>
    <property type="match status" value="1"/>
</dbReference>
<dbReference type="InterPro" id="IPR001251">
    <property type="entry name" value="CRAL-TRIO_dom"/>
</dbReference>
<dbReference type="EMBL" id="LK391708">
    <property type="protein sequence ID" value="CDR95506.1"/>
    <property type="molecule type" value="Genomic_DNA"/>
</dbReference>
<dbReference type="SUPFAM" id="SSF52087">
    <property type="entry name" value="CRAL/TRIO domain"/>
    <property type="match status" value="1"/>
</dbReference>
<dbReference type="PANTHER" id="PTHR45808">
    <property type="entry name" value="RHO GTPASE-ACTIVATING PROTEIN 68F"/>
    <property type="match status" value="1"/>
</dbReference>
<evidence type="ECO:0000313" key="3">
    <source>
        <dbReference type="EMBL" id="CDR95506.1"/>
    </source>
</evidence>
<dbReference type="KEGG" id="bbig:BBBOND_0206640"/>
<accession>A0A061D434</accession>
<evidence type="ECO:0000256" key="1">
    <source>
        <dbReference type="SAM" id="MobiDB-lite"/>
    </source>
</evidence>
<dbReference type="OMA" id="SHNPDCD"/>
<name>A0A061D434_BABBI</name>
<feature type="compositionally biased region" description="Basic and acidic residues" evidence="1">
    <location>
        <begin position="397"/>
        <end position="411"/>
    </location>
</feature>
<organism evidence="3 4">
    <name type="scientific">Babesia bigemina</name>
    <dbReference type="NCBI Taxonomy" id="5866"/>
    <lineage>
        <taxon>Eukaryota</taxon>
        <taxon>Sar</taxon>
        <taxon>Alveolata</taxon>
        <taxon>Apicomplexa</taxon>
        <taxon>Aconoidasida</taxon>
        <taxon>Piroplasmida</taxon>
        <taxon>Babesiidae</taxon>
        <taxon>Babesia</taxon>
    </lineage>
</organism>
<dbReference type="Pfam" id="PF00620">
    <property type="entry name" value="RhoGAP"/>
    <property type="match status" value="1"/>
</dbReference>
<feature type="compositionally biased region" description="Acidic residues" evidence="1">
    <location>
        <begin position="475"/>
        <end position="488"/>
    </location>
</feature>
<dbReference type="GO" id="GO:0007264">
    <property type="term" value="P:small GTPase-mediated signal transduction"/>
    <property type="evidence" value="ECO:0007669"/>
    <property type="project" value="TreeGrafter"/>
</dbReference>
<gene>
    <name evidence="3" type="ORF">BBBOND_0206640</name>
</gene>
<evidence type="ECO:0000313" key="4">
    <source>
        <dbReference type="Proteomes" id="UP000033188"/>
    </source>
</evidence>
<dbReference type="Gene3D" id="1.10.555.10">
    <property type="entry name" value="Rho GTPase activation protein"/>
    <property type="match status" value="1"/>
</dbReference>
<dbReference type="InterPro" id="IPR000198">
    <property type="entry name" value="RhoGAP_dom"/>
</dbReference>
<dbReference type="RefSeq" id="XP_012767692.1">
    <property type="nucleotide sequence ID" value="XM_012912238.1"/>
</dbReference>
<dbReference type="STRING" id="5866.A0A061D434"/>
<dbReference type="Proteomes" id="UP000033188">
    <property type="component" value="Chromosome 2"/>
</dbReference>
<dbReference type="InterPro" id="IPR008936">
    <property type="entry name" value="Rho_GTPase_activation_prot"/>
</dbReference>
<feature type="region of interest" description="Disordered" evidence="1">
    <location>
        <begin position="397"/>
        <end position="488"/>
    </location>
</feature>
<dbReference type="GeneID" id="24564047"/>
<sequence>MASGIALYSVPYDSDAESTEQYGKSYAQMLSEDFNEEGFDEPNLIKYLGKGPSGEAVILVVPSVSARVRSNHEDALRLMVKKLNRFCSAKYSLLVCQTCTTWSDYNSYNFVNQWYDMLPKGSKKNLVKVYMIHSAYTTKTMLTCMTPFAKARVWEKIEFVDKLGDLLKALRLDTKNMLRNFPYSVQRAEEIALGIGMPLSVFGTEMWVLAMRVGCPFKGFPLIPPAVAHVLAKIESPEIIDTPNLLNLQCSPDVLYAAVGAYELLGEGCAVDSPETAVALFRLLVDTHVGGLIGPKAYITLKNALLQGSSNEELVQMMAKVTNEFQPTQKDCIFCIIKTLRAIARRASRNGMTVKAVSKIMAGSFFRPLSPDPYCFKAIQSSEMVLGTMIEKPDMFFKREKEPHEREEGRTKTVKHSSHAKSSSSSSAAAGPRLAKSPSMRAREELQRIAQRKEAGRGSASPRPAERTPTAAPATDEEESEQITEIEE</sequence>
<feature type="compositionally biased region" description="Low complexity" evidence="1">
    <location>
        <begin position="460"/>
        <end position="474"/>
    </location>
</feature>
<reference evidence="4" key="1">
    <citation type="submission" date="2014-06" db="EMBL/GenBank/DDBJ databases">
        <authorList>
            <person name="Aslett M."/>
            <person name="De Silva N."/>
        </authorList>
    </citation>
    <scope>NUCLEOTIDE SEQUENCE [LARGE SCALE GENOMIC DNA]</scope>
    <source>
        <strain evidence="4">Bond</strain>
    </source>
</reference>
<keyword evidence="4" id="KW-1185">Reference proteome</keyword>
<dbReference type="Pfam" id="PF13716">
    <property type="entry name" value="CRAL_TRIO_2"/>
    <property type="match status" value="1"/>
</dbReference>
<feature type="compositionally biased region" description="Low complexity" evidence="1">
    <location>
        <begin position="420"/>
        <end position="430"/>
    </location>
</feature>